<protein>
    <submittedName>
        <fullName evidence="5">Outer membrane beta-barrel protein</fullName>
    </submittedName>
</protein>
<evidence type="ECO:0000256" key="1">
    <source>
        <dbReference type="ARBA" id="ARBA00005710"/>
    </source>
</evidence>
<keyword evidence="2" id="KW-0813">Transport</keyword>
<evidence type="ECO:0000313" key="6">
    <source>
        <dbReference type="Proteomes" id="UP000322553"/>
    </source>
</evidence>
<comment type="similarity">
    <text evidence="1">Belongs to the outer membrane OOP (TC 1.B.6) superfamily. OmpA family.</text>
</comment>
<evidence type="ECO:0000313" key="5">
    <source>
        <dbReference type="EMBL" id="QEL11012.1"/>
    </source>
</evidence>
<reference evidence="5 6" key="1">
    <citation type="submission" date="2019-08" db="EMBL/GenBank/DDBJ databases">
        <title>Complete genome sequence of Kushneria sp. YCWA18, a halophilic phosphate-solubilizing bacterium isolated from Daqiao saltern in China.</title>
        <authorList>
            <person name="Du G.-X."/>
            <person name="Qu L.-Y."/>
        </authorList>
    </citation>
    <scope>NUCLEOTIDE SEQUENCE [LARGE SCALE GENOMIC DNA]</scope>
    <source>
        <strain evidence="5 6">YCWA18</strain>
    </source>
</reference>
<dbReference type="InterPro" id="IPR011250">
    <property type="entry name" value="OMP/PagP_B-barrel"/>
</dbReference>
<evidence type="ECO:0000259" key="4">
    <source>
        <dbReference type="Pfam" id="PF01389"/>
    </source>
</evidence>
<feature type="signal peptide" evidence="3">
    <location>
        <begin position="1"/>
        <end position="42"/>
    </location>
</feature>
<accession>A0A5C0ZWV9</accession>
<feature type="chain" id="PRO_5022841805" evidence="3">
    <location>
        <begin position="43"/>
        <end position="219"/>
    </location>
</feature>
<proteinExistence type="inferred from homology"/>
<feature type="domain" description="Outer membrane protein OmpA-like transmembrane" evidence="4">
    <location>
        <begin position="50"/>
        <end position="197"/>
    </location>
</feature>
<keyword evidence="2" id="KW-0406">Ion transport</keyword>
<dbReference type="OrthoDB" id="5786186at2"/>
<evidence type="ECO:0000256" key="2">
    <source>
        <dbReference type="ARBA" id="ARBA00023114"/>
    </source>
</evidence>
<organism evidence="5 6">
    <name type="scientific">Kushneria phosphatilytica</name>
    <dbReference type="NCBI Taxonomy" id="657387"/>
    <lineage>
        <taxon>Bacteria</taxon>
        <taxon>Pseudomonadati</taxon>
        <taxon>Pseudomonadota</taxon>
        <taxon>Gammaproteobacteria</taxon>
        <taxon>Oceanospirillales</taxon>
        <taxon>Halomonadaceae</taxon>
        <taxon>Kushneria</taxon>
    </lineage>
</organism>
<dbReference type="InterPro" id="IPR000498">
    <property type="entry name" value="OmpA-like_TM_dom"/>
</dbReference>
<dbReference type="Gene3D" id="2.40.160.20">
    <property type="match status" value="1"/>
</dbReference>
<dbReference type="GO" id="GO:0009279">
    <property type="term" value="C:cell outer membrane"/>
    <property type="evidence" value="ECO:0007669"/>
    <property type="project" value="InterPro"/>
</dbReference>
<dbReference type="SUPFAM" id="SSF56925">
    <property type="entry name" value="OMPA-like"/>
    <property type="match status" value="1"/>
</dbReference>
<dbReference type="GO" id="GO:0015288">
    <property type="term" value="F:porin activity"/>
    <property type="evidence" value="ECO:0007669"/>
    <property type="project" value="UniProtKB-KW"/>
</dbReference>
<dbReference type="GO" id="GO:0046930">
    <property type="term" value="C:pore complex"/>
    <property type="evidence" value="ECO:0007669"/>
    <property type="project" value="UniProtKB-KW"/>
</dbReference>
<name>A0A5C0ZWV9_9GAMM</name>
<keyword evidence="2" id="KW-0626">Porin</keyword>
<dbReference type="AlphaFoldDB" id="A0A5C0ZWV9"/>
<keyword evidence="2" id="KW-0812">Transmembrane</keyword>
<keyword evidence="6" id="KW-1185">Reference proteome</keyword>
<gene>
    <name evidence="5" type="ORF">FY550_07645</name>
</gene>
<dbReference type="Pfam" id="PF01389">
    <property type="entry name" value="OmpA_membrane"/>
    <property type="match status" value="1"/>
</dbReference>
<keyword evidence="3" id="KW-0732">Signal</keyword>
<dbReference type="KEGG" id="kuy:FY550_07645"/>
<dbReference type="EMBL" id="CP043420">
    <property type="protein sequence ID" value="QEL11012.1"/>
    <property type="molecule type" value="Genomic_DNA"/>
</dbReference>
<dbReference type="Proteomes" id="UP000322553">
    <property type="component" value="Chromosome"/>
</dbReference>
<evidence type="ECO:0000256" key="3">
    <source>
        <dbReference type="SAM" id="SignalP"/>
    </source>
</evidence>
<sequence length="219" mass="23596">MFLMAGRRSCRIMARRSSMKRIALATAPLLATSLLLAPMANAADGTSSGLYSGVGAGNTISHDWDPQEFGGHSSAAGDRVDDNNDAAQNAFIGYKYNDWFSTEIGYTDFGKIGFTGNGQDGGYKTKAYSLSAIGEMPIWNGLSGYARVGAAYWKANGRGNFADGSDVSNEYGTDPIYGVGLKYQFSDSVPLFGRLEYTRYDFDSDFKLDTTMASVGVQF</sequence>